<dbReference type="Proteomes" id="UP000504633">
    <property type="component" value="Unplaced"/>
</dbReference>
<keyword evidence="2" id="KW-1185">Reference proteome</keyword>
<dbReference type="AlphaFoldDB" id="A0A6J1LQ87"/>
<organism evidence="2 3">
    <name type="scientific">Drosophila hydei</name>
    <name type="common">Fruit fly</name>
    <dbReference type="NCBI Taxonomy" id="7224"/>
    <lineage>
        <taxon>Eukaryota</taxon>
        <taxon>Metazoa</taxon>
        <taxon>Ecdysozoa</taxon>
        <taxon>Arthropoda</taxon>
        <taxon>Hexapoda</taxon>
        <taxon>Insecta</taxon>
        <taxon>Pterygota</taxon>
        <taxon>Neoptera</taxon>
        <taxon>Endopterygota</taxon>
        <taxon>Diptera</taxon>
        <taxon>Brachycera</taxon>
        <taxon>Muscomorpha</taxon>
        <taxon>Ephydroidea</taxon>
        <taxon>Drosophilidae</taxon>
        <taxon>Drosophila</taxon>
    </lineage>
</organism>
<gene>
    <name evidence="3" type="primary">LOC111597688</name>
</gene>
<name>A0A6J1LQ87_DROHY</name>
<feature type="region of interest" description="Disordered" evidence="1">
    <location>
        <begin position="211"/>
        <end position="339"/>
    </location>
</feature>
<evidence type="ECO:0000313" key="3">
    <source>
        <dbReference type="RefSeq" id="XP_023168288.2"/>
    </source>
</evidence>
<feature type="compositionally biased region" description="Polar residues" evidence="1">
    <location>
        <begin position="98"/>
        <end position="108"/>
    </location>
</feature>
<dbReference type="KEGG" id="dhe:111597688"/>
<evidence type="ECO:0000313" key="2">
    <source>
        <dbReference type="Proteomes" id="UP000504633"/>
    </source>
</evidence>
<dbReference type="OrthoDB" id="7610693at2759"/>
<protein>
    <submittedName>
        <fullName evidence="3">Uncharacterized protein LOC111597688</fullName>
    </submittedName>
</protein>
<proteinExistence type="predicted"/>
<dbReference type="GeneID" id="111597688"/>
<dbReference type="RefSeq" id="XP_023168288.2">
    <property type="nucleotide sequence ID" value="XM_023312520.2"/>
</dbReference>
<accession>A0A6J1LQ87</accession>
<reference evidence="3" key="1">
    <citation type="submission" date="2025-08" db="UniProtKB">
        <authorList>
            <consortium name="RefSeq"/>
        </authorList>
    </citation>
    <scope>IDENTIFICATION</scope>
    <source>
        <strain evidence="3">15085-1641.00</strain>
        <tissue evidence="3">Whole body</tissue>
    </source>
</reference>
<dbReference type="OMA" id="WPHNDAV"/>
<evidence type="ECO:0000256" key="1">
    <source>
        <dbReference type="SAM" id="MobiDB-lite"/>
    </source>
</evidence>
<feature type="compositionally biased region" description="Polar residues" evidence="1">
    <location>
        <begin position="290"/>
        <end position="300"/>
    </location>
</feature>
<feature type="compositionally biased region" description="Basic and acidic residues" evidence="1">
    <location>
        <begin position="301"/>
        <end position="319"/>
    </location>
</feature>
<feature type="region of interest" description="Disordered" evidence="1">
    <location>
        <begin position="48"/>
        <end position="69"/>
    </location>
</feature>
<sequence>MESLQPGDVCVECSSKGLNHKLRYFYLNREEQLLKCESRRCLWPHNDAVSSSDEEDIEPPTHSTNADDDEFIKQLLEQLASGTTNESSMENRENNSSCDSSLPPNIPSSSDACSIEDILSSNWENAQQLLSSPKSALSLTPAKQTNDLEQCDNRSSPISATTVAATITTTTLSMPHLLSESEQPAVAVSNLKSVIAQCKAGDIAYTISIPQPELTPKSPAKKDLPKANPFQTPPKKASTMVRSQLQQKPQPPAPPTSSTASQFLNSLNRQPVQSSRPRRSRQCARRESSNSAGTARPSTQDIKKTLERISRQKESRAESESEPELEQEAKFYANAKQSQ</sequence>
<feature type="region of interest" description="Disordered" evidence="1">
    <location>
        <begin position="83"/>
        <end position="108"/>
    </location>
</feature>